<dbReference type="EMBL" id="JBEPTQ010000002">
    <property type="protein sequence ID" value="MET4721985.1"/>
    <property type="molecule type" value="Genomic_DNA"/>
</dbReference>
<evidence type="ECO:0000313" key="4">
    <source>
        <dbReference type="EMBL" id="MET4721985.1"/>
    </source>
</evidence>
<evidence type="ECO:0000313" key="6">
    <source>
        <dbReference type="Proteomes" id="UP001549291"/>
    </source>
</evidence>
<protein>
    <submittedName>
        <fullName evidence="4">Fatty acid desaturase</fullName>
    </submittedName>
    <submittedName>
        <fullName evidence="3">RNA-binding protein</fullName>
    </submittedName>
</protein>
<comment type="caution">
    <text evidence="3">The sequence shown here is derived from an EMBL/GenBank/DDBJ whole genome shotgun (WGS) entry which is preliminary data.</text>
</comment>
<dbReference type="Proteomes" id="UP001549291">
    <property type="component" value="Unassembled WGS sequence"/>
</dbReference>
<evidence type="ECO:0000256" key="2">
    <source>
        <dbReference type="SAM" id="Phobius"/>
    </source>
</evidence>
<keyword evidence="2" id="KW-1133">Transmembrane helix</keyword>
<gene>
    <name evidence="4" type="ORF">ABIF63_006091</name>
    <name evidence="3" type="ORF">MA20_30250</name>
</gene>
<dbReference type="PATRIC" id="fig|375.37.peg.2577"/>
<reference evidence="3 5" key="1">
    <citation type="submission" date="2014-09" db="EMBL/GenBank/DDBJ databases">
        <title>Draft genome of Bradyrhizobium japonicum Is-34.</title>
        <authorList>
            <person name="Tsurumaru H."/>
            <person name="Yamakawa T."/>
            <person name="Hashimoto S."/>
            <person name="Okizaki K."/>
            <person name="Kanesaki Y."/>
            <person name="Yoshikawa H."/>
            <person name="Yajima S."/>
        </authorList>
    </citation>
    <scope>NUCLEOTIDE SEQUENCE [LARGE SCALE GENOMIC DNA]</scope>
    <source>
        <strain evidence="3 5">Is-34</strain>
    </source>
</reference>
<dbReference type="Proteomes" id="UP000030377">
    <property type="component" value="Unassembled WGS sequence"/>
</dbReference>
<dbReference type="AlphaFoldDB" id="A0A0A3YR12"/>
<sequence length="73" mass="8006">MNFHERAETNEQQAARQGDAVSHIDTTEKLSGTPETESSLFALCGLGVAGIAMLGWICALAWIGWRLANWLLF</sequence>
<feature type="region of interest" description="Disordered" evidence="1">
    <location>
        <begin position="1"/>
        <end position="36"/>
    </location>
</feature>
<proteinExistence type="predicted"/>
<reference evidence="4 6" key="2">
    <citation type="submission" date="2024-06" db="EMBL/GenBank/DDBJ databases">
        <title>Genomic Encyclopedia of Type Strains, Phase V (KMG-V): Genome sequencing to study the core and pangenomes of soil and plant-associated prokaryotes.</title>
        <authorList>
            <person name="Whitman W."/>
        </authorList>
    </citation>
    <scope>NUCLEOTIDE SEQUENCE [LARGE SCALE GENOMIC DNA]</scope>
    <source>
        <strain evidence="4 6">USDA 160</strain>
    </source>
</reference>
<keyword evidence="2" id="KW-0472">Membrane</keyword>
<dbReference type="EMBL" id="JRPN01000021">
    <property type="protein sequence ID" value="KGT76108.1"/>
    <property type="molecule type" value="Genomic_DNA"/>
</dbReference>
<name>A0A0A3YR12_BRAJP</name>
<organism evidence="3 5">
    <name type="scientific">Bradyrhizobium japonicum</name>
    <dbReference type="NCBI Taxonomy" id="375"/>
    <lineage>
        <taxon>Bacteria</taxon>
        <taxon>Pseudomonadati</taxon>
        <taxon>Pseudomonadota</taxon>
        <taxon>Alphaproteobacteria</taxon>
        <taxon>Hyphomicrobiales</taxon>
        <taxon>Nitrobacteraceae</taxon>
        <taxon>Bradyrhizobium</taxon>
    </lineage>
</organism>
<accession>A0A0A3YR12</accession>
<evidence type="ECO:0000313" key="3">
    <source>
        <dbReference type="EMBL" id="KGT76108.1"/>
    </source>
</evidence>
<feature type="transmembrane region" description="Helical" evidence="2">
    <location>
        <begin position="40"/>
        <end position="65"/>
    </location>
</feature>
<keyword evidence="2" id="KW-0812">Transmembrane</keyword>
<keyword evidence="6" id="KW-1185">Reference proteome</keyword>
<evidence type="ECO:0000256" key="1">
    <source>
        <dbReference type="SAM" id="MobiDB-lite"/>
    </source>
</evidence>
<evidence type="ECO:0000313" key="5">
    <source>
        <dbReference type="Proteomes" id="UP000030377"/>
    </source>
</evidence>
<dbReference type="KEGG" id="bjp:RN69_26075"/>